<keyword evidence="9 12" id="KW-0472">Membrane</keyword>
<evidence type="ECO:0000256" key="4">
    <source>
        <dbReference type="ARBA" id="ARBA00022723"/>
    </source>
</evidence>
<feature type="transmembrane region" description="Helical" evidence="12">
    <location>
        <begin position="262"/>
        <end position="284"/>
    </location>
</feature>
<reference evidence="13 14" key="1">
    <citation type="journal article" date="2024" name="Front. Microbiol.">
        <title>Novel thermophilic genera Geochorda gen. nov. and Carboxydochorda gen. nov. from the deep terrestrial subsurface reveal the ecophysiological diversity in the class Limnochordia.</title>
        <authorList>
            <person name="Karnachuk O.V."/>
            <person name="Lukina A.P."/>
            <person name="Avakyan M.R."/>
            <person name="Kadnikov V.V."/>
            <person name="Begmatov S."/>
            <person name="Beletsky A.V."/>
            <person name="Vlasova K.G."/>
            <person name="Novikov A.A."/>
            <person name="Shcherbakova V.A."/>
            <person name="Mardanov A.V."/>
            <person name="Ravin N.V."/>
        </authorList>
    </citation>
    <scope>NUCLEOTIDE SEQUENCE [LARGE SCALE GENOMIC DNA]</scope>
    <source>
        <strain evidence="13 14">L945</strain>
    </source>
</reference>
<dbReference type="InterPro" id="IPR050450">
    <property type="entry name" value="COX15/CtaA_HemeA_synthase"/>
</dbReference>
<evidence type="ECO:0000256" key="5">
    <source>
        <dbReference type="ARBA" id="ARBA00022989"/>
    </source>
</evidence>
<comment type="subcellular location">
    <subcellularLocation>
        <location evidence="1">Membrane</location>
        <topology evidence="1">Multi-pass membrane protein</topology>
    </subcellularLocation>
</comment>
<keyword evidence="6" id="KW-0560">Oxidoreductase</keyword>
<keyword evidence="8" id="KW-0350">Heme biosynthesis</keyword>
<dbReference type="InterPro" id="IPR003780">
    <property type="entry name" value="COX15/CtaA_fam"/>
</dbReference>
<feature type="transmembrane region" description="Helical" evidence="12">
    <location>
        <begin position="53"/>
        <end position="73"/>
    </location>
</feature>
<sequence length="308" mass="32393">MLKRYAAATSLGMLLLLVSGVLVTTTGSAAGCGNAWPFCDGDWSSLATWIEVNHRLVTGVLGLMVASLSILAWRAHREDRDVRWMAGASVFLLLLQSWLGAAAVMWGSTPAVLATHFGVSLAAFGAVFLLGVRLDQLEGRHACLRGPVSPAFHRAVWGALALTMLVVYAGAYLRHTHTGLACLGWPLCGETPIPPPGTPAFLGLVHRLLAGLLLLVVAYAGHLARRLRHERPDLFAGSVTALGLLVAQALSGALVIATRSSIAANVLHSALLIGFAASLLYLGLQITPLPAPRRQEAPQVGPAAPSQH</sequence>
<evidence type="ECO:0000256" key="10">
    <source>
        <dbReference type="ARBA" id="ARBA00023157"/>
    </source>
</evidence>
<dbReference type="EMBL" id="CP141615">
    <property type="protein sequence ID" value="WRP18663.1"/>
    <property type="molecule type" value="Genomic_DNA"/>
</dbReference>
<evidence type="ECO:0000256" key="9">
    <source>
        <dbReference type="ARBA" id="ARBA00023136"/>
    </source>
</evidence>
<keyword evidence="7" id="KW-0408">Iron</keyword>
<keyword evidence="14" id="KW-1185">Reference proteome</keyword>
<comment type="pathway">
    <text evidence="11">Porphyrin-containing compound metabolism.</text>
</comment>
<accession>A0ABZ1C1B6</accession>
<proteinExistence type="predicted"/>
<dbReference type="Proteomes" id="UP001332192">
    <property type="component" value="Chromosome"/>
</dbReference>
<evidence type="ECO:0000256" key="3">
    <source>
        <dbReference type="ARBA" id="ARBA00022692"/>
    </source>
</evidence>
<evidence type="ECO:0000256" key="12">
    <source>
        <dbReference type="SAM" id="Phobius"/>
    </source>
</evidence>
<feature type="transmembrane region" description="Helical" evidence="12">
    <location>
        <begin position="85"/>
        <end position="107"/>
    </location>
</feature>
<name>A0ABZ1C1B6_9FIRM</name>
<keyword evidence="5 12" id="KW-1133">Transmembrane helix</keyword>
<keyword evidence="4" id="KW-0479">Metal-binding</keyword>
<gene>
    <name evidence="13" type="ORF">U7230_06595</name>
</gene>
<evidence type="ECO:0000256" key="2">
    <source>
        <dbReference type="ARBA" id="ARBA00022475"/>
    </source>
</evidence>
<dbReference type="PROSITE" id="PS51257">
    <property type="entry name" value="PROKAR_LIPOPROTEIN"/>
    <property type="match status" value="1"/>
</dbReference>
<evidence type="ECO:0000256" key="1">
    <source>
        <dbReference type="ARBA" id="ARBA00004141"/>
    </source>
</evidence>
<dbReference type="PANTHER" id="PTHR35457:SF1">
    <property type="entry name" value="HEME A SYNTHASE"/>
    <property type="match status" value="1"/>
</dbReference>
<feature type="transmembrane region" description="Helical" evidence="12">
    <location>
        <begin position="113"/>
        <end position="134"/>
    </location>
</feature>
<keyword evidence="2" id="KW-1003">Cell membrane</keyword>
<evidence type="ECO:0000256" key="11">
    <source>
        <dbReference type="ARBA" id="ARBA00023444"/>
    </source>
</evidence>
<feature type="transmembrane region" description="Helical" evidence="12">
    <location>
        <begin position="155"/>
        <end position="173"/>
    </location>
</feature>
<protein>
    <submittedName>
        <fullName evidence="13">COX15/CtaA family protein</fullName>
    </submittedName>
</protein>
<feature type="transmembrane region" description="Helical" evidence="12">
    <location>
        <begin position="234"/>
        <end position="256"/>
    </location>
</feature>
<keyword evidence="10" id="KW-1015">Disulfide bond</keyword>
<evidence type="ECO:0000313" key="14">
    <source>
        <dbReference type="Proteomes" id="UP001332192"/>
    </source>
</evidence>
<dbReference type="PANTHER" id="PTHR35457">
    <property type="entry name" value="HEME A SYNTHASE"/>
    <property type="match status" value="1"/>
</dbReference>
<feature type="transmembrane region" description="Helical" evidence="12">
    <location>
        <begin position="204"/>
        <end position="222"/>
    </location>
</feature>
<evidence type="ECO:0000256" key="6">
    <source>
        <dbReference type="ARBA" id="ARBA00023002"/>
    </source>
</evidence>
<organism evidence="13 14">
    <name type="scientific">Carboxydichorda subterranea</name>
    <dbReference type="NCBI Taxonomy" id="3109565"/>
    <lineage>
        <taxon>Bacteria</taxon>
        <taxon>Bacillati</taxon>
        <taxon>Bacillota</taxon>
        <taxon>Limnochordia</taxon>
        <taxon>Limnochordales</taxon>
        <taxon>Geochordaceae</taxon>
        <taxon>Carboxydichorda</taxon>
    </lineage>
</organism>
<keyword evidence="3 12" id="KW-0812">Transmembrane</keyword>
<dbReference type="Pfam" id="PF02628">
    <property type="entry name" value="COX15-CtaA"/>
    <property type="match status" value="1"/>
</dbReference>
<dbReference type="RefSeq" id="WP_324717936.1">
    <property type="nucleotide sequence ID" value="NZ_CP141615.1"/>
</dbReference>
<evidence type="ECO:0000313" key="13">
    <source>
        <dbReference type="EMBL" id="WRP18663.1"/>
    </source>
</evidence>
<evidence type="ECO:0000256" key="8">
    <source>
        <dbReference type="ARBA" id="ARBA00023133"/>
    </source>
</evidence>
<evidence type="ECO:0000256" key="7">
    <source>
        <dbReference type="ARBA" id="ARBA00023004"/>
    </source>
</evidence>